<feature type="non-terminal residue" evidence="1">
    <location>
        <position position="1"/>
    </location>
</feature>
<proteinExistence type="predicted"/>
<dbReference type="EMBL" id="CAJNOH010007374">
    <property type="protein sequence ID" value="CAF1456208.1"/>
    <property type="molecule type" value="Genomic_DNA"/>
</dbReference>
<evidence type="ECO:0000313" key="2">
    <source>
        <dbReference type="Proteomes" id="UP000663854"/>
    </source>
</evidence>
<organism evidence="1 2">
    <name type="scientific">Rotaria sordida</name>
    <dbReference type="NCBI Taxonomy" id="392033"/>
    <lineage>
        <taxon>Eukaryota</taxon>
        <taxon>Metazoa</taxon>
        <taxon>Spiralia</taxon>
        <taxon>Gnathifera</taxon>
        <taxon>Rotifera</taxon>
        <taxon>Eurotatoria</taxon>
        <taxon>Bdelloidea</taxon>
        <taxon>Philodinida</taxon>
        <taxon>Philodinidae</taxon>
        <taxon>Rotaria</taxon>
    </lineage>
</organism>
<name>A0A815PYN1_9BILA</name>
<sequence>MKDTVRQSDPLTHAFNPSSLCSSRDARLRFIGSSIYARLGLSLDARLRFIDMCTFRFMDICTF</sequence>
<accession>A0A815PYN1</accession>
<feature type="non-terminal residue" evidence="1">
    <location>
        <position position="63"/>
    </location>
</feature>
<dbReference type="Proteomes" id="UP000663854">
    <property type="component" value="Unassembled WGS sequence"/>
</dbReference>
<dbReference type="AlphaFoldDB" id="A0A815PYN1"/>
<reference evidence="1" key="1">
    <citation type="submission" date="2021-02" db="EMBL/GenBank/DDBJ databases">
        <authorList>
            <person name="Nowell W R."/>
        </authorList>
    </citation>
    <scope>NUCLEOTIDE SEQUENCE</scope>
</reference>
<evidence type="ECO:0000313" key="1">
    <source>
        <dbReference type="EMBL" id="CAF1456208.1"/>
    </source>
</evidence>
<protein>
    <submittedName>
        <fullName evidence="1">Uncharacterized protein</fullName>
    </submittedName>
</protein>
<gene>
    <name evidence="1" type="ORF">PYM288_LOCUS36759</name>
</gene>
<comment type="caution">
    <text evidence="1">The sequence shown here is derived from an EMBL/GenBank/DDBJ whole genome shotgun (WGS) entry which is preliminary data.</text>
</comment>